<accession>A0ABS4SKD3</accession>
<dbReference type="Gene3D" id="3.40.50.300">
    <property type="entry name" value="P-loop containing nucleotide triphosphate hydrolases"/>
    <property type="match status" value="1"/>
</dbReference>
<dbReference type="PANTHER" id="PTHR37937:SF1">
    <property type="entry name" value="CONJUGATIVE TRANSFER: DNA TRANSPORT"/>
    <property type="match status" value="1"/>
</dbReference>
<feature type="region of interest" description="Disordered" evidence="7">
    <location>
        <begin position="463"/>
        <end position="484"/>
    </location>
</feature>
<sequence>MAAESSIFLGAWGRHLLRERTMQPVLMIGPTGSGKTTTGVVPTLFEGWRESAVVWDFKGSLVRDTGAARERFGDVVVLDLAREGGPRYNPLMAVRPAPFLVPDCQHAARILTEGEKEGHWRNAAFSYFTGVFVYLLTSAPDSEKSLAGARRHILLGDEGLKLMLRDGVHPTAQRAAQELWDKSVAVAETDAGEPQAKKDGRESGPADKSLHYRKSVYVTCSVLLAEFEDAVLEAQTAASDFAIADLVAGERPVTLYIVARPLDARRLRRVFKLILTQMIDFLTVDRDRTDDGRARRWRLLVALDEFLQFRMAETAEWIRYVREYGIRLLLLAQSLWEVEEQYGKGLTANCRLVVFRPNSSDEAERISRMVGEAIEEVPTRSTSRSAFDLFPTVSRGVRVDRRPVMPMHEALEMGEGDLIVFGYGKPIRGARLHPYADPRWKGLYGPPANAWLPKAGANRWFGEALPPTGDHPRPVRPSRRRTIV</sequence>
<dbReference type="Pfam" id="PF02534">
    <property type="entry name" value="T4SS-DNA_transf"/>
    <property type="match status" value="1"/>
</dbReference>
<dbReference type="RefSeq" id="WP_209766826.1">
    <property type="nucleotide sequence ID" value="NZ_JAGINP010000009.1"/>
</dbReference>
<name>A0ABS4SKD3_9PROT</name>
<evidence type="ECO:0000256" key="7">
    <source>
        <dbReference type="SAM" id="MobiDB-lite"/>
    </source>
</evidence>
<gene>
    <name evidence="8" type="ORF">J2851_002737</name>
</gene>
<dbReference type="PANTHER" id="PTHR37937">
    <property type="entry name" value="CONJUGATIVE TRANSFER: DNA TRANSPORT"/>
    <property type="match status" value="1"/>
</dbReference>
<keyword evidence="4" id="KW-0812">Transmembrane</keyword>
<evidence type="ECO:0000256" key="1">
    <source>
        <dbReference type="ARBA" id="ARBA00004651"/>
    </source>
</evidence>
<evidence type="ECO:0000256" key="2">
    <source>
        <dbReference type="ARBA" id="ARBA00008806"/>
    </source>
</evidence>
<proteinExistence type="inferred from homology"/>
<reference evidence="8 9" key="1">
    <citation type="submission" date="2021-03" db="EMBL/GenBank/DDBJ databases">
        <title>Genomic Encyclopedia of Type Strains, Phase III (KMG-III): the genomes of soil and plant-associated and newly described type strains.</title>
        <authorList>
            <person name="Whitman W."/>
        </authorList>
    </citation>
    <scope>NUCLEOTIDE SEQUENCE [LARGE SCALE GENOMIC DNA]</scope>
    <source>
        <strain evidence="8 9">IMMIB AFH-6</strain>
    </source>
</reference>
<keyword evidence="5" id="KW-1133">Transmembrane helix</keyword>
<evidence type="ECO:0000256" key="5">
    <source>
        <dbReference type="ARBA" id="ARBA00022989"/>
    </source>
</evidence>
<dbReference type="EMBL" id="JAGINP010000009">
    <property type="protein sequence ID" value="MBP2292955.1"/>
    <property type="molecule type" value="Genomic_DNA"/>
</dbReference>
<keyword evidence="9" id="KW-1185">Reference proteome</keyword>
<evidence type="ECO:0000256" key="4">
    <source>
        <dbReference type="ARBA" id="ARBA00022692"/>
    </source>
</evidence>
<dbReference type="InterPro" id="IPR051539">
    <property type="entry name" value="T4SS-coupling_protein"/>
</dbReference>
<protein>
    <submittedName>
        <fullName evidence="8">Type IV secretion system protein VirD4</fullName>
    </submittedName>
</protein>
<evidence type="ECO:0000256" key="3">
    <source>
        <dbReference type="ARBA" id="ARBA00022475"/>
    </source>
</evidence>
<comment type="caution">
    <text evidence="8">The sequence shown here is derived from an EMBL/GenBank/DDBJ whole genome shotgun (WGS) entry which is preliminary data.</text>
</comment>
<keyword evidence="6" id="KW-0472">Membrane</keyword>
<keyword evidence="3" id="KW-1003">Cell membrane</keyword>
<comment type="subcellular location">
    <subcellularLocation>
        <location evidence="1">Cell membrane</location>
        <topology evidence="1">Multi-pass membrane protein</topology>
    </subcellularLocation>
</comment>
<comment type="similarity">
    <text evidence="2">Belongs to the VirD4/TraG family.</text>
</comment>
<evidence type="ECO:0000256" key="6">
    <source>
        <dbReference type="ARBA" id="ARBA00023136"/>
    </source>
</evidence>
<organism evidence="8 9">
    <name type="scientific">Azospirillum rugosum</name>
    <dbReference type="NCBI Taxonomy" id="416170"/>
    <lineage>
        <taxon>Bacteria</taxon>
        <taxon>Pseudomonadati</taxon>
        <taxon>Pseudomonadota</taxon>
        <taxon>Alphaproteobacteria</taxon>
        <taxon>Rhodospirillales</taxon>
        <taxon>Azospirillaceae</taxon>
        <taxon>Azospirillum</taxon>
    </lineage>
</organism>
<dbReference type="InterPro" id="IPR003688">
    <property type="entry name" value="TraG/VirD4"/>
</dbReference>
<feature type="compositionally biased region" description="Basic residues" evidence="7">
    <location>
        <begin position="474"/>
        <end position="484"/>
    </location>
</feature>
<dbReference type="Proteomes" id="UP000781958">
    <property type="component" value="Unassembled WGS sequence"/>
</dbReference>
<evidence type="ECO:0000313" key="9">
    <source>
        <dbReference type="Proteomes" id="UP000781958"/>
    </source>
</evidence>
<evidence type="ECO:0000313" key="8">
    <source>
        <dbReference type="EMBL" id="MBP2292955.1"/>
    </source>
</evidence>
<dbReference type="InterPro" id="IPR027417">
    <property type="entry name" value="P-loop_NTPase"/>
</dbReference>
<dbReference type="SUPFAM" id="SSF52540">
    <property type="entry name" value="P-loop containing nucleoside triphosphate hydrolases"/>
    <property type="match status" value="1"/>
</dbReference>